<dbReference type="InterPro" id="IPR010461">
    <property type="entry name" value="ComK"/>
</dbReference>
<protein>
    <recommendedName>
        <fullName evidence="3">Competence protein</fullName>
    </recommendedName>
</protein>
<dbReference type="GO" id="GO:0030420">
    <property type="term" value="P:establishment of competence for transformation"/>
    <property type="evidence" value="ECO:0007669"/>
    <property type="project" value="InterPro"/>
</dbReference>
<evidence type="ECO:0000313" key="1">
    <source>
        <dbReference type="EMBL" id="KAB7707411.1"/>
    </source>
</evidence>
<dbReference type="EMBL" id="WEIO01000003">
    <property type="protein sequence ID" value="KAB7707411.1"/>
    <property type="molecule type" value="Genomic_DNA"/>
</dbReference>
<gene>
    <name evidence="1" type="ORF">F9802_06570</name>
</gene>
<sequence length="153" mass="18152">MKIVKRYKISLRTMALVEQYHHDYNTIIYDEDGVYYSKQTVRSILEDACMRGFSTYEGRTKVARKLLNYIQKTPLLICLNKNICAFPTMSPNNYGCIWIIHHQVQNCQMKDRKLTVTFNNGTQLPLDCSLRVFKQQQERTSNCINYYYRNLLT</sequence>
<dbReference type="Pfam" id="PF06338">
    <property type="entry name" value="ComK"/>
    <property type="match status" value="1"/>
</dbReference>
<organism evidence="1 2">
    <name type="scientific">Bacillus aerolatus</name>
    <dbReference type="NCBI Taxonomy" id="2653354"/>
    <lineage>
        <taxon>Bacteria</taxon>
        <taxon>Bacillati</taxon>
        <taxon>Bacillota</taxon>
        <taxon>Bacilli</taxon>
        <taxon>Bacillales</taxon>
        <taxon>Bacillaceae</taxon>
        <taxon>Bacillus</taxon>
    </lineage>
</organism>
<keyword evidence="2" id="KW-1185">Reference proteome</keyword>
<evidence type="ECO:0000313" key="2">
    <source>
        <dbReference type="Proteomes" id="UP000429595"/>
    </source>
</evidence>
<dbReference type="AlphaFoldDB" id="A0A6I1FMB5"/>
<dbReference type="Proteomes" id="UP000429595">
    <property type="component" value="Unassembled WGS sequence"/>
</dbReference>
<dbReference type="RefSeq" id="WP_152150375.1">
    <property type="nucleotide sequence ID" value="NZ_WEIO01000003.1"/>
</dbReference>
<accession>A0A6I1FMB5</accession>
<name>A0A6I1FMB5_9BACI</name>
<comment type="caution">
    <text evidence="1">The sequence shown here is derived from an EMBL/GenBank/DDBJ whole genome shotgun (WGS) entry which is preliminary data.</text>
</comment>
<reference evidence="1 2" key="1">
    <citation type="submission" date="2019-10" db="EMBL/GenBank/DDBJ databases">
        <title>Bacillus aerolatum sp. nov., isolated from bioaerosol of sport playgrounds.</title>
        <authorList>
            <person name="Chen P."/>
            <person name="Zhang G."/>
        </authorList>
    </citation>
    <scope>NUCLEOTIDE SEQUENCE [LARGE SCALE GENOMIC DNA]</scope>
    <source>
        <strain evidence="1 2">CX253</strain>
    </source>
</reference>
<proteinExistence type="predicted"/>
<evidence type="ECO:0008006" key="3">
    <source>
        <dbReference type="Google" id="ProtNLM"/>
    </source>
</evidence>